<name>A0A0D7AMR6_9AGAR</name>
<evidence type="ECO:0000259" key="1">
    <source>
        <dbReference type="Pfam" id="PF12680"/>
    </source>
</evidence>
<feature type="domain" description="SnoaL-like" evidence="1">
    <location>
        <begin position="6"/>
        <end position="111"/>
    </location>
</feature>
<dbReference type="AlphaFoldDB" id="A0A0D7AMR6"/>
<dbReference type="Gene3D" id="3.10.450.50">
    <property type="match status" value="1"/>
</dbReference>
<proteinExistence type="predicted"/>
<dbReference type="Pfam" id="PF12680">
    <property type="entry name" value="SnoaL_2"/>
    <property type="match status" value="1"/>
</dbReference>
<organism evidence="2 3">
    <name type="scientific">Fistulina hepatica ATCC 64428</name>
    <dbReference type="NCBI Taxonomy" id="1128425"/>
    <lineage>
        <taxon>Eukaryota</taxon>
        <taxon>Fungi</taxon>
        <taxon>Dikarya</taxon>
        <taxon>Basidiomycota</taxon>
        <taxon>Agaricomycotina</taxon>
        <taxon>Agaricomycetes</taxon>
        <taxon>Agaricomycetidae</taxon>
        <taxon>Agaricales</taxon>
        <taxon>Fistulinaceae</taxon>
        <taxon>Fistulina</taxon>
    </lineage>
</organism>
<protein>
    <recommendedName>
        <fullName evidence="1">SnoaL-like domain-containing protein</fullName>
    </recommendedName>
</protein>
<dbReference type="SUPFAM" id="SSF54427">
    <property type="entry name" value="NTF2-like"/>
    <property type="match status" value="1"/>
</dbReference>
<feature type="non-terminal residue" evidence="2">
    <location>
        <position position="138"/>
    </location>
</feature>
<dbReference type="Proteomes" id="UP000054144">
    <property type="component" value="Unassembled WGS sequence"/>
</dbReference>
<evidence type="ECO:0000313" key="3">
    <source>
        <dbReference type="Proteomes" id="UP000054144"/>
    </source>
</evidence>
<evidence type="ECO:0000313" key="2">
    <source>
        <dbReference type="EMBL" id="KIY53039.1"/>
    </source>
</evidence>
<keyword evidence="3" id="KW-1185">Reference proteome</keyword>
<dbReference type="InterPro" id="IPR032710">
    <property type="entry name" value="NTF2-like_dom_sf"/>
</dbReference>
<reference evidence="2 3" key="1">
    <citation type="journal article" date="2015" name="Fungal Genet. Biol.">
        <title>Evolution of novel wood decay mechanisms in Agaricales revealed by the genome sequences of Fistulina hepatica and Cylindrobasidium torrendii.</title>
        <authorList>
            <person name="Floudas D."/>
            <person name="Held B.W."/>
            <person name="Riley R."/>
            <person name="Nagy L.G."/>
            <person name="Koehler G."/>
            <person name="Ransdell A.S."/>
            <person name="Younus H."/>
            <person name="Chow J."/>
            <person name="Chiniquy J."/>
            <person name="Lipzen A."/>
            <person name="Tritt A."/>
            <person name="Sun H."/>
            <person name="Haridas S."/>
            <person name="LaButti K."/>
            <person name="Ohm R.A."/>
            <person name="Kues U."/>
            <person name="Blanchette R.A."/>
            <person name="Grigoriev I.V."/>
            <person name="Minto R.E."/>
            <person name="Hibbett D.S."/>
        </authorList>
    </citation>
    <scope>NUCLEOTIDE SEQUENCE [LARGE SCALE GENOMIC DNA]</scope>
    <source>
        <strain evidence="2 3">ATCC 64428</strain>
    </source>
</reference>
<dbReference type="InterPro" id="IPR037401">
    <property type="entry name" value="SnoaL-like"/>
</dbReference>
<gene>
    <name evidence="2" type="ORF">FISHEDRAFT_31666</name>
</gene>
<dbReference type="OrthoDB" id="3758478at2759"/>
<dbReference type="EMBL" id="KN881628">
    <property type="protein sequence ID" value="KIY53039.1"/>
    <property type="molecule type" value="Genomic_DNA"/>
</dbReference>
<sequence>SPYWVVRTFFDGINESDIAKVESTFSDRLEYRILPKSLERPVMSKKLYRQYFTGMRDRFPFKELRMITHEVVEYGRDSVTVHGTTKGMSLNGTPYDVEFVMIIHFEPSDGKHPPKILLVKEFTDSRRVIDFFTEEKAK</sequence>
<accession>A0A0D7AMR6</accession>
<feature type="non-terminal residue" evidence="2">
    <location>
        <position position="1"/>
    </location>
</feature>